<evidence type="ECO:0000256" key="1">
    <source>
        <dbReference type="SAM" id="MobiDB-lite"/>
    </source>
</evidence>
<dbReference type="OrthoDB" id="751084at2759"/>
<dbReference type="Proteomes" id="UP000194236">
    <property type="component" value="Unassembled WGS sequence"/>
</dbReference>
<gene>
    <name evidence="2" type="ORF">BLA29_001300</name>
</gene>
<keyword evidence="3" id="KW-1185">Reference proteome</keyword>
<feature type="compositionally biased region" description="Polar residues" evidence="1">
    <location>
        <begin position="355"/>
        <end position="381"/>
    </location>
</feature>
<accession>A0A1Y3BD80</accession>
<feature type="region of interest" description="Disordered" evidence="1">
    <location>
        <begin position="249"/>
        <end position="313"/>
    </location>
</feature>
<feature type="region of interest" description="Disordered" evidence="1">
    <location>
        <begin position="355"/>
        <end position="402"/>
    </location>
</feature>
<evidence type="ECO:0000313" key="2">
    <source>
        <dbReference type="EMBL" id="OTF77803.1"/>
    </source>
</evidence>
<protein>
    <submittedName>
        <fullName evidence="2">Uncharacterized protein</fullName>
    </submittedName>
</protein>
<dbReference type="AlphaFoldDB" id="A0A1Y3BD80"/>
<name>A0A1Y3BD80_EURMA</name>
<sequence>ESSDDDDIFVRPTIIKKALVSDEPDDDELFQTASISPSHHHNSLFGKDLEKQSEIQNDNNGEKSKINSNENILLNDSDDDSDDIFSSKTNRVSALKTTAYQSIFSSDDDDDDDLFNQLISKVPNKSEKQPDTNSLIINETISDSIPDLTSVSTTKIEKIQSKPELSNVIKELNSVIQNKVLSPNQETTIPSSSAVFVSDTNETKENIQVIDAHDELNSMLKHKLNLSSNRQRKPPSRNVLKASLSKSQSLFNDDDDDENSNSPVISKPETLKRDEKIEPKISVENLANNSAANKPTTITGTSKSFFDSSDSDDDDIFKGPNLRHIRNQESITKKTSILFVESDDDELDFQPFNSSKQSVPKITNKQPEALSTANTIKSQQTMEKKKSIFDDDSDSDGKNILY</sequence>
<dbReference type="EMBL" id="MUJZ01030829">
    <property type="protein sequence ID" value="OTF77803.1"/>
    <property type="molecule type" value="Genomic_DNA"/>
</dbReference>
<feature type="compositionally biased region" description="Low complexity" evidence="1">
    <location>
        <begin position="66"/>
        <end position="75"/>
    </location>
</feature>
<feature type="non-terminal residue" evidence="2">
    <location>
        <position position="1"/>
    </location>
</feature>
<proteinExistence type="predicted"/>
<feature type="region of interest" description="Disordered" evidence="1">
    <location>
        <begin position="25"/>
        <end position="80"/>
    </location>
</feature>
<comment type="caution">
    <text evidence="2">The sequence shown here is derived from an EMBL/GenBank/DDBJ whole genome shotgun (WGS) entry which is preliminary data.</text>
</comment>
<organism evidence="2 3">
    <name type="scientific">Euroglyphus maynei</name>
    <name type="common">Mayne's house dust mite</name>
    <dbReference type="NCBI Taxonomy" id="6958"/>
    <lineage>
        <taxon>Eukaryota</taxon>
        <taxon>Metazoa</taxon>
        <taxon>Ecdysozoa</taxon>
        <taxon>Arthropoda</taxon>
        <taxon>Chelicerata</taxon>
        <taxon>Arachnida</taxon>
        <taxon>Acari</taxon>
        <taxon>Acariformes</taxon>
        <taxon>Sarcoptiformes</taxon>
        <taxon>Astigmata</taxon>
        <taxon>Psoroptidia</taxon>
        <taxon>Analgoidea</taxon>
        <taxon>Pyroglyphidae</taxon>
        <taxon>Pyroglyphinae</taxon>
        <taxon>Euroglyphus</taxon>
    </lineage>
</organism>
<reference evidence="2 3" key="1">
    <citation type="submission" date="2017-03" db="EMBL/GenBank/DDBJ databases">
        <title>Genome Survey of Euroglyphus maynei.</title>
        <authorList>
            <person name="Arlian L.G."/>
            <person name="Morgan M.S."/>
            <person name="Rider S.D."/>
        </authorList>
    </citation>
    <scope>NUCLEOTIDE SEQUENCE [LARGE SCALE GENOMIC DNA]</scope>
    <source>
        <strain evidence="2">Arlian Lab</strain>
        <tissue evidence="2">Whole body</tissue>
    </source>
</reference>
<feature type="compositionally biased region" description="Polar residues" evidence="1">
    <location>
        <begin position="285"/>
        <end position="303"/>
    </location>
</feature>
<evidence type="ECO:0000313" key="3">
    <source>
        <dbReference type="Proteomes" id="UP000194236"/>
    </source>
</evidence>
<feature type="compositionally biased region" description="Basic and acidic residues" evidence="1">
    <location>
        <begin position="269"/>
        <end position="281"/>
    </location>
</feature>